<evidence type="ECO:0000256" key="2">
    <source>
        <dbReference type="SAM" id="Phobius"/>
    </source>
</evidence>
<sequence length="293" mass="31664">MLPSLGRVLGLGSSVLVPVVLVAVVVVQVVVVETEVRRKVVVGREGNGEKGGGGATSVACRPVRARRLLLAGQKGLTAAQAPQETIDYRENFSIGEFPIFCLVGERTGTGTDGRRRREGGDEAREDKNRRRVEAVPLPAQHLPLPPPSHPHNFSRGGILGFSILSLCVCLRHGRGIDGAPFDLLIPVPPPPAPCTCKTSVVATRRILQTEREQGAARIPRQTSLGGLRPPGVAVKENGINSAGKAHKKKIKGRERLGLTSGPPARETLSWMCHVRHTRILWVHHRTKHEVDKP</sequence>
<keyword evidence="4" id="KW-1185">Reference proteome</keyword>
<accession>A0A5B7CSS1</accession>
<dbReference type="AlphaFoldDB" id="A0A5B7CSS1"/>
<keyword evidence="2" id="KW-0812">Transmembrane</keyword>
<feature type="transmembrane region" description="Helical" evidence="2">
    <location>
        <begin position="12"/>
        <end position="32"/>
    </location>
</feature>
<feature type="region of interest" description="Disordered" evidence="1">
    <location>
        <begin position="110"/>
        <end position="131"/>
    </location>
</feature>
<evidence type="ECO:0000256" key="1">
    <source>
        <dbReference type="SAM" id="MobiDB-lite"/>
    </source>
</evidence>
<protein>
    <submittedName>
        <fullName evidence="3">Uncharacterized protein</fullName>
    </submittedName>
</protein>
<evidence type="ECO:0000313" key="4">
    <source>
        <dbReference type="Proteomes" id="UP000324222"/>
    </source>
</evidence>
<dbReference type="EMBL" id="VSRR010000220">
    <property type="protein sequence ID" value="MPC12520.1"/>
    <property type="molecule type" value="Genomic_DNA"/>
</dbReference>
<feature type="compositionally biased region" description="Basic and acidic residues" evidence="1">
    <location>
        <begin position="112"/>
        <end position="131"/>
    </location>
</feature>
<gene>
    <name evidence="3" type="ORF">E2C01_005220</name>
</gene>
<dbReference type="Proteomes" id="UP000324222">
    <property type="component" value="Unassembled WGS sequence"/>
</dbReference>
<organism evidence="3 4">
    <name type="scientific">Portunus trituberculatus</name>
    <name type="common">Swimming crab</name>
    <name type="synonym">Neptunus trituberculatus</name>
    <dbReference type="NCBI Taxonomy" id="210409"/>
    <lineage>
        <taxon>Eukaryota</taxon>
        <taxon>Metazoa</taxon>
        <taxon>Ecdysozoa</taxon>
        <taxon>Arthropoda</taxon>
        <taxon>Crustacea</taxon>
        <taxon>Multicrustacea</taxon>
        <taxon>Malacostraca</taxon>
        <taxon>Eumalacostraca</taxon>
        <taxon>Eucarida</taxon>
        <taxon>Decapoda</taxon>
        <taxon>Pleocyemata</taxon>
        <taxon>Brachyura</taxon>
        <taxon>Eubrachyura</taxon>
        <taxon>Portunoidea</taxon>
        <taxon>Portunidae</taxon>
        <taxon>Portuninae</taxon>
        <taxon>Portunus</taxon>
    </lineage>
</organism>
<reference evidence="3 4" key="1">
    <citation type="submission" date="2019-05" db="EMBL/GenBank/DDBJ databases">
        <title>Another draft genome of Portunus trituberculatus and its Hox gene families provides insights of decapod evolution.</title>
        <authorList>
            <person name="Jeong J.-H."/>
            <person name="Song I."/>
            <person name="Kim S."/>
            <person name="Choi T."/>
            <person name="Kim D."/>
            <person name="Ryu S."/>
            <person name="Kim W."/>
        </authorList>
    </citation>
    <scope>NUCLEOTIDE SEQUENCE [LARGE SCALE GENOMIC DNA]</scope>
    <source>
        <tissue evidence="3">Muscle</tissue>
    </source>
</reference>
<keyword evidence="2" id="KW-0472">Membrane</keyword>
<comment type="caution">
    <text evidence="3">The sequence shown here is derived from an EMBL/GenBank/DDBJ whole genome shotgun (WGS) entry which is preliminary data.</text>
</comment>
<name>A0A5B7CSS1_PORTR</name>
<proteinExistence type="predicted"/>
<keyword evidence="2" id="KW-1133">Transmembrane helix</keyword>
<evidence type="ECO:0000313" key="3">
    <source>
        <dbReference type="EMBL" id="MPC12520.1"/>
    </source>
</evidence>